<accession>A0ABW0Z1L8</accession>
<dbReference type="EMBL" id="JBHSPB010000008">
    <property type="protein sequence ID" value="MFC5721687.1"/>
    <property type="molecule type" value="Genomic_DNA"/>
</dbReference>
<dbReference type="Gene3D" id="1.50.10.20">
    <property type="match status" value="1"/>
</dbReference>
<dbReference type="PRINTS" id="PR01955">
    <property type="entry name" value="LANCFRANKIA"/>
</dbReference>
<evidence type="ECO:0000313" key="2">
    <source>
        <dbReference type="Proteomes" id="UP001596083"/>
    </source>
</evidence>
<keyword evidence="2" id="KW-1185">Reference proteome</keyword>
<name>A0ABW0Z1L8_9ACTN</name>
<proteinExistence type="predicted"/>
<dbReference type="RefSeq" id="WP_390317002.1">
    <property type="nucleotide sequence ID" value="NZ_JBHSPB010000008.1"/>
</dbReference>
<dbReference type="SUPFAM" id="SSF158745">
    <property type="entry name" value="LanC-like"/>
    <property type="match status" value="1"/>
</dbReference>
<sequence length="445" mass="47062">MIIRRRAAVLATDLAQRLTDPRQVREWLPDTDASRRYPGQELSLSDGMPGIALLHLERGRDDERALRTAHHWLSGAVTRAAHHTARGLPGLYRGVPALSFALSRAELATGRPVPAAHRLAGHVRTVARALAGGERCREPAAGECATIGTYDVVSGLAGLGAHLLDGRQHGIDGSDEALADVLTALTRLTAPVEHNGRTLPGWWTAQYTAGHAPATVETGHANVGLAHGAPGPLALLALAWQDGAAVPGQREAIGALAEWLTGIQRGGPDGTWWPRTMVLDPCGTVVPGERAPGRPSWCYGTAGIARALYLAGRALDVRAWRESAVAAWHGALARARRDYDGPETLRLTDAGLCHGWAGVLQATWRMADDTGDPALRAYLPWLAERVLDLADIDEPFGLVPPRPVGGLTGDPAGFLTGAAGVALALHTFATDAAPATRWDRALLLA</sequence>
<dbReference type="CDD" id="cd04793">
    <property type="entry name" value="LanC"/>
    <property type="match status" value="1"/>
</dbReference>
<dbReference type="InterPro" id="IPR033889">
    <property type="entry name" value="LanC"/>
</dbReference>
<dbReference type="SMART" id="SM01260">
    <property type="entry name" value="LANC_like"/>
    <property type="match status" value="1"/>
</dbReference>
<dbReference type="Proteomes" id="UP001596083">
    <property type="component" value="Unassembled WGS sequence"/>
</dbReference>
<dbReference type="InterPro" id="IPR007822">
    <property type="entry name" value="LANC-like"/>
</dbReference>
<gene>
    <name evidence="1" type="ORF">ACFP1Z_16060</name>
</gene>
<dbReference type="Pfam" id="PF05147">
    <property type="entry name" value="LANC_like"/>
    <property type="match status" value="1"/>
</dbReference>
<comment type="caution">
    <text evidence="1">The sequence shown here is derived from an EMBL/GenBank/DDBJ whole genome shotgun (WGS) entry which is preliminary data.</text>
</comment>
<organism evidence="1 2">
    <name type="scientific">Streptomyces gamaensis</name>
    <dbReference type="NCBI Taxonomy" id="1763542"/>
    <lineage>
        <taxon>Bacteria</taxon>
        <taxon>Bacillati</taxon>
        <taxon>Actinomycetota</taxon>
        <taxon>Actinomycetes</taxon>
        <taxon>Kitasatosporales</taxon>
        <taxon>Streptomycetaceae</taxon>
        <taxon>Streptomyces</taxon>
    </lineage>
</organism>
<evidence type="ECO:0000313" key="1">
    <source>
        <dbReference type="EMBL" id="MFC5721687.1"/>
    </source>
</evidence>
<protein>
    <submittedName>
        <fullName evidence="1">Lanthionine synthetase C family protein</fullName>
    </submittedName>
</protein>
<dbReference type="PRINTS" id="PR01950">
    <property type="entry name" value="LANCSUPER"/>
</dbReference>
<reference evidence="2" key="1">
    <citation type="journal article" date="2019" name="Int. J. Syst. Evol. Microbiol.">
        <title>The Global Catalogue of Microorganisms (GCM) 10K type strain sequencing project: providing services to taxonomists for standard genome sequencing and annotation.</title>
        <authorList>
            <consortium name="The Broad Institute Genomics Platform"/>
            <consortium name="The Broad Institute Genome Sequencing Center for Infectious Disease"/>
            <person name="Wu L."/>
            <person name="Ma J."/>
        </authorList>
    </citation>
    <scope>NUCLEOTIDE SEQUENCE [LARGE SCALE GENOMIC DNA]</scope>
    <source>
        <strain evidence="2">CGMCC 4.7304</strain>
    </source>
</reference>